<reference evidence="2 3" key="3">
    <citation type="journal article" date="2013" name="Rice">
        <title>Improvement of the Oryza sativa Nipponbare reference genome using next generation sequence and optical map data.</title>
        <authorList>
            <person name="Kawahara Y."/>
            <person name="de la Bastide M."/>
            <person name="Hamilton J.P."/>
            <person name="Kanamori H."/>
            <person name="McCombie W.R."/>
            <person name="Ouyang S."/>
            <person name="Schwartz D.C."/>
            <person name="Tanaka T."/>
            <person name="Wu J."/>
            <person name="Zhou S."/>
            <person name="Childs K.L."/>
            <person name="Davidson R.M."/>
            <person name="Lin H."/>
            <person name="Quesada-Ocampo L."/>
            <person name="Vaillancourt B."/>
            <person name="Sakai H."/>
            <person name="Lee S.S."/>
            <person name="Kim J."/>
            <person name="Numa H."/>
            <person name="Itoh T."/>
            <person name="Buell C.R."/>
            <person name="Matsumoto T."/>
        </authorList>
    </citation>
    <scope>NUCLEOTIDE SEQUENCE [LARGE SCALE GENOMIC DNA]</scope>
    <source>
        <strain evidence="3">cv. Nipponbare</strain>
    </source>
</reference>
<name>A0A0P0X3L6_ORYSJ</name>
<evidence type="ECO:0000313" key="2">
    <source>
        <dbReference type="EMBL" id="BAT00396.1"/>
    </source>
</evidence>
<feature type="region of interest" description="Disordered" evidence="1">
    <location>
        <begin position="55"/>
        <end position="79"/>
    </location>
</feature>
<reference evidence="2 3" key="2">
    <citation type="journal article" date="2013" name="Plant Cell Physiol.">
        <title>Rice Annotation Project Database (RAP-DB): an integrative and interactive database for rice genomics.</title>
        <authorList>
            <person name="Sakai H."/>
            <person name="Lee S.S."/>
            <person name="Tanaka T."/>
            <person name="Numa H."/>
            <person name="Kim J."/>
            <person name="Kawahara Y."/>
            <person name="Wakimoto H."/>
            <person name="Yang C.C."/>
            <person name="Iwamoto M."/>
            <person name="Abe T."/>
            <person name="Yamada Y."/>
            <person name="Muto A."/>
            <person name="Inokuchi H."/>
            <person name="Ikemura T."/>
            <person name="Matsumoto T."/>
            <person name="Sasaki T."/>
            <person name="Itoh T."/>
        </authorList>
    </citation>
    <scope>NUCLEOTIDE SEQUENCE [LARGE SCALE GENOMIC DNA]</scope>
    <source>
        <strain evidence="3">cv. Nipponbare</strain>
    </source>
</reference>
<protein>
    <submittedName>
        <fullName evidence="2">Os07g0188750 protein</fullName>
    </submittedName>
</protein>
<dbReference type="PaxDb" id="39947-A0A0P0X3L6"/>
<dbReference type="Gramene" id="Os07t0188750-00">
    <property type="protein sequence ID" value="Os07t0188750-00"/>
    <property type="gene ID" value="Os07g0188750"/>
</dbReference>
<evidence type="ECO:0000313" key="3">
    <source>
        <dbReference type="Proteomes" id="UP000059680"/>
    </source>
</evidence>
<reference evidence="3" key="1">
    <citation type="journal article" date="2005" name="Nature">
        <title>The map-based sequence of the rice genome.</title>
        <authorList>
            <consortium name="International rice genome sequencing project (IRGSP)"/>
            <person name="Matsumoto T."/>
            <person name="Wu J."/>
            <person name="Kanamori H."/>
            <person name="Katayose Y."/>
            <person name="Fujisawa M."/>
            <person name="Namiki N."/>
            <person name="Mizuno H."/>
            <person name="Yamamoto K."/>
            <person name="Antonio B.A."/>
            <person name="Baba T."/>
            <person name="Sakata K."/>
            <person name="Nagamura Y."/>
            <person name="Aoki H."/>
            <person name="Arikawa K."/>
            <person name="Arita K."/>
            <person name="Bito T."/>
            <person name="Chiden Y."/>
            <person name="Fujitsuka N."/>
            <person name="Fukunaka R."/>
            <person name="Hamada M."/>
            <person name="Harada C."/>
            <person name="Hayashi A."/>
            <person name="Hijishita S."/>
            <person name="Honda M."/>
            <person name="Hosokawa S."/>
            <person name="Ichikawa Y."/>
            <person name="Idonuma A."/>
            <person name="Iijima M."/>
            <person name="Ikeda M."/>
            <person name="Ikeno M."/>
            <person name="Ito K."/>
            <person name="Ito S."/>
            <person name="Ito T."/>
            <person name="Ito Y."/>
            <person name="Ito Y."/>
            <person name="Iwabuchi A."/>
            <person name="Kamiya K."/>
            <person name="Karasawa W."/>
            <person name="Kurita K."/>
            <person name="Katagiri S."/>
            <person name="Kikuta A."/>
            <person name="Kobayashi H."/>
            <person name="Kobayashi N."/>
            <person name="Machita K."/>
            <person name="Maehara T."/>
            <person name="Masukawa M."/>
            <person name="Mizubayashi T."/>
            <person name="Mukai Y."/>
            <person name="Nagasaki H."/>
            <person name="Nagata Y."/>
            <person name="Naito S."/>
            <person name="Nakashima M."/>
            <person name="Nakama Y."/>
            <person name="Nakamichi Y."/>
            <person name="Nakamura M."/>
            <person name="Meguro A."/>
            <person name="Negishi M."/>
            <person name="Ohta I."/>
            <person name="Ohta T."/>
            <person name="Okamoto M."/>
            <person name="Ono N."/>
            <person name="Saji S."/>
            <person name="Sakaguchi M."/>
            <person name="Sakai K."/>
            <person name="Shibata M."/>
            <person name="Shimokawa T."/>
            <person name="Song J."/>
            <person name="Takazaki Y."/>
            <person name="Terasawa K."/>
            <person name="Tsugane M."/>
            <person name="Tsuji K."/>
            <person name="Ueda S."/>
            <person name="Waki K."/>
            <person name="Yamagata H."/>
            <person name="Yamamoto M."/>
            <person name="Yamamoto S."/>
            <person name="Yamane H."/>
            <person name="Yoshiki S."/>
            <person name="Yoshihara R."/>
            <person name="Yukawa K."/>
            <person name="Zhong H."/>
            <person name="Yano M."/>
            <person name="Yuan Q."/>
            <person name="Ouyang S."/>
            <person name="Liu J."/>
            <person name="Jones K.M."/>
            <person name="Gansberger K."/>
            <person name="Moffat K."/>
            <person name="Hill J."/>
            <person name="Bera J."/>
            <person name="Fadrosh D."/>
            <person name="Jin S."/>
            <person name="Johri S."/>
            <person name="Kim M."/>
            <person name="Overton L."/>
            <person name="Reardon M."/>
            <person name="Tsitrin T."/>
            <person name="Vuong H."/>
            <person name="Weaver B."/>
            <person name="Ciecko A."/>
            <person name="Tallon L."/>
            <person name="Jackson J."/>
            <person name="Pai G."/>
            <person name="Aken S.V."/>
            <person name="Utterback T."/>
            <person name="Reidmuller S."/>
            <person name="Feldblyum T."/>
            <person name="Hsiao J."/>
            <person name="Zismann V."/>
            <person name="Iobst S."/>
            <person name="de Vazeille A.R."/>
            <person name="Buell C.R."/>
            <person name="Ying K."/>
            <person name="Li Y."/>
            <person name="Lu T."/>
            <person name="Huang Y."/>
            <person name="Zhao Q."/>
            <person name="Feng Q."/>
            <person name="Zhang L."/>
            <person name="Zhu J."/>
            <person name="Weng Q."/>
            <person name="Mu J."/>
            <person name="Lu Y."/>
            <person name="Fan D."/>
            <person name="Liu Y."/>
            <person name="Guan J."/>
            <person name="Zhang Y."/>
            <person name="Yu S."/>
            <person name="Liu X."/>
            <person name="Zhang Y."/>
            <person name="Hong G."/>
            <person name="Han B."/>
            <person name="Choisne N."/>
            <person name="Demange N."/>
            <person name="Orjeda G."/>
            <person name="Samain S."/>
            <person name="Cattolico L."/>
            <person name="Pelletier E."/>
            <person name="Couloux A."/>
            <person name="Segurens B."/>
            <person name="Wincker P."/>
            <person name="D'Hont A."/>
            <person name="Scarpelli C."/>
            <person name="Weissenbach J."/>
            <person name="Salanoubat M."/>
            <person name="Quetier F."/>
            <person name="Yu Y."/>
            <person name="Kim H.R."/>
            <person name="Rambo T."/>
            <person name="Currie J."/>
            <person name="Collura K."/>
            <person name="Luo M."/>
            <person name="Yang T."/>
            <person name="Ammiraju J.S.S."/>
            <person name="Engler F."/>
            <person name="Soderlund C."/>
            <person name="Wing R.A."/>
            <person name="Palmer L.E."/>
            <person name="de la Bastide M."/>
            <person name="Spiegel L."/>
            <person name="Nascimento L."/>
            <person name="Zutavern T."/>
            <person name="O'Shaughnessy A."/>
            <person name="Dike S."/>
            <person name="Dedhia N."/>
            <person name="Preston R."/>
            <person name="Balija V."/>
            <person name="McCombie W.R."/>
            <person name="Chow T."/>
            <person name="Chen H."/>
            <person name="Chung M."/>
            <person name="Chen C."/>
            <person name="Shaw J."/>
            <person name="Wu H."/>
            <person name="Hsiao K."/>
            <person name="Chao Y."/>
            <person name="Chu M."/>
            <person name="Cheng C."/>
            <person name="Hour A."/>
            <person name="Lee P."/>
            <person name="Lin S."/>
            <person name="Lin Y."/>
            <person name="Liou J."/>
            <person name="Liu S."/>
            <person name="Hsing Y."/>
            <person name="Raghuvanshi S."/>
            <person name="Mohanty A."/>
            <person name="Bharti A.K."/>
            <person name="Gaur A."/>
            <person name="Gupta V."/>
            <person name="Kumar D."/>
            <person name="Ravi V."/>
            <person name="Vij S."/>
            <person name="Kapur A."/>
            <person name="Khurana P."/>
            <person name="Khurana P."/>
            <person name="Khurana J.P."/>
            <person name="Tyagi A.K."/>
            <person name="Gaikwad K."/>
            <person name="Singh A."/>
            <person name="Dalal V."/>
            <person name="Srivastava S."/>
            <person name="Dixit A."/>
            <person name="Pal A.K."/>
            <person name="Ghazi I.A."/>
            <person name="Yadav M."/>
            <person name="Pandit A."/>
            <person name="Bhargava A."/>
            <person name="Sureshbabu K."/>
            <person name="Batra K."/>
            <person name="Sharma T.R."/>
            <person name="Mohapatra T."/>
            <person name="Singh N.K."/>
            <person name="Messing J."/>
            <person name="Nelson A.B."/>
            <person name="Fuks G."/>
            <person name="Kavchok S."/>
            <person name="Keizer G."/>
            <person name="Linton E."/>
            <person name="Llaca V."/>
            <person name="Song R."/>
            <person name="Tanyolac B."/>
            <person name="Young S."/>
            <person name="Ho-Il K."/>
            <person name="Hahn J.H."/>
            <person name="Sangsakoo G."/>
            <person name="Vanavichit A."/>
            <person name="de Mattos Luiz.A.T."/>
            <person name="Zimmer P.D."/>
            <person name="Malone G."/>
            <person name="Dellagostin O."/>
            <person name="de Oliveira A.C."/>
            <person name="Bevan M."/>
            <person name="Bancroft I."/>
            <person name="Minx P."/>
            <person name="Cordum H."/>
            <person name="Wilson R."/>
            <person name="Cheng Z."/>
            <person name="Jin W."/>
            <person name="Jiang J."/>
            <person name="Leong S.A."/>
            <person name="Iwama H."/>
            <person name="Gojobori T."/>
            <person name="Itoh T."/>
            <person name="Niimura Y."/>
            <person name="Fujii Y."/>
            <person name="Habara T."/>
            <person name="Sakai H."/>
            <person name="Sato Y."/>
            <person name="Wilson G."/>
            <person name="Kumar K."/>
            <person name="McCouch S."/>
            <person name="Juretic N."/>
            <person name="Hoen D."/>
            <person name="Wright S."/>
            <person name="Bruskiewich R."/>
            <person name="Bureau T."/>
            <person name="Miyao A."/>
            <person name="Hirochika H."/>
            <person name="Nishikawa T."/>
            <person name="Kadowaki K."/>
            <person name="Sugiura M."/>
            <person name="Burr B."/>
            <person name="Sasaki T."/>
        </authorList>
    </citation>
    <scope>NUCLEOTIDE SEQUENCE [LARGE SCALE GENOMIC DNA]</scope>
    <source>
        <strain evidence="3">cv. Nipponbare</strain>
    </source>
</reference>
<evidence type="ECO:0000256" key="1">
    <source>
        <dbReference type="SAM" id="MobiDB-lite"/>
    </source>
</evidence>
<organism evidence="2 3">
    <name type="scientific">Oryza sativa subsp. japonica</name>
    <name type="common">Rice</name>
    <dbReference type="NCBI Taxonomy" id="39947"/>
    <lineage>
        <taxon>Eukaryota</taxon>
        <taxon>Viridiplantae</taxon>
        <taxon>Streptophyta</taxon>
        <taxon>Embryophyta</taxon>
        <taxon>Tracheophyta</taxon>
        <taxon>Spermatophyta</taxon>
        <taxon>Magnoliopsida</taxon>
        <taxon>Liliopsida</taxon>
        <taxon>Poales</taxon>
        <taxon>Poaceae</taxon>
        <taxon>BOP clade</taxon>
        <taxon>Oryzoideae</taxon>
        <taxon>Oryzeae</taxon>
        <taxon>Oryzinae</taxon>
        <taxon>Oryza</taxon>
        <taxon>Oryza sativa</taxon>
    </lineage>
</organism>
<accession>A0A0P0X3L6</accession>
<proteinExistence type="predicted"/>
<dbReference type="AlphaFoldDB" id="A0A0P0X3L6"/>
<dbReference type="InParanoid" id="A0A0P0X3L6"/>
<dbReference type="Proteomes" id="UP000059680">
    <property type="component" value="Chromosome 7"/>
</dbReference>
<gene>
    <name evidence="2" type="ordered locus">Os07g0188750</name>
    <name evidence="2" type="ORF">OSNPB_070188750</name>
</gene>
<keyword evidence="3" id="KW-1185">Reference proteome</keyword>
<dbReference type="EMBL" id="AP014963">
    <property type="protein sequence ID" value="BAT00396.1"/>
    <property type="molecule type" value="Genomic_DNA"/>
</dbReference>
<sequence>MASTTRGLATSYPLGHRQNLLRRIMSVYDMPWRRGRYSLTCMSASCPFPQCCNSRGRTGPWSPPAKKARMGRCDADGPPTWRSTTSLRRLISGRDTSLDGSNPSDVLALQSTLMELEKR</sequence>